<evidence type="ECO:0000256" key="1">
    <source>
        <dbReference type="ARBA" id="ARBA00010617"/>
    </source>
</evidence>
<proteinExistence type="inferred from homology"/>
<evidence type="ECO:0000313" key="2">
    <source>
        <dbReference type="EMBL" id="SMD26489.1"/>
    </source>
</evidence>
<dbReference type="Gene3D" id="1.10.630.10">
    <property type="entry name" value="Cytochrome P450"/>
    <property type="match status" value="1"/>
</dbReference>
<reference evidence="2 3" key="1">
    <citation type="submission" date="2017-04" db="EMBL/GenBank/DDBJ databases">
        <authorList>
            <person name="Afonso C.L."/>
            <person name="Miller P.J."/>
            <person name="Scott M.A."/>
            <person name="Spackman E."/>
            <person name="Goraichik I."/>
            <person name="Dimitrov K.M."/>
            <person name="Suarez D.L."/>
            <person name="Swayne D.E."/>
        </authorList>
    </citation>
    <scope>NUCLEOTIDE SEQUENCE [LARGE SCALE GENOMIC DNA]</scope>
    <source>
        <strain evidence="2 3">DSM 43828</strain>
    </source>
</reference>
<dbReference type="GO" id="GO:0016705">
    <property type="term" value="F:oxidoreductase activity, acting on paired donors, with incorporation or reduction of molecular oxygen"/>
    <property type="evidence" value="ECO:0007669"/>
    <property type="project" value="InterPro"/>
</dbReference>
<dbReference type="PANTHER" id="PTHR46696:SF1">
    <property type="entry name" value="CYTOCHROME P450 YJIB-RELATED"/>
    <property type="match status" value="1"/>
</dbReference>
<dbReference type="PANTHER" id="PTHR46696">
    <property type="entry name" value="P450, PUTATIVE (EUROFUNG)-RELATED"/>
    <property type="match status" value="1"/>
</dbReference>
<dbReference type="GO" id="GO:0004497">
    <property type="term" value="F:monooxygenase activity"/>
    <property type="evidence" value="ECO:0007669"/>
    <property type="project" value="InterPro"/>
</dbReference>
<name>A0A1W2FX09_KIBAR</name>
<evidence type="ECO:0008006" key="4">
    <source>
        <dbReference type="Google" id="ProtNLM"/>
    </source>
</evidence>
<accession>A0A1W2FX09</accession>
<sequence length="222" mass="24231">MALRRAVVPPLAPKNPAELSRRLQKVTTQLLAGLDTSRPIDFVREVGIPLPALTIGAMLELPEHAVMLLRTWAEAVVAPLRPETERARDTMSGMQRIIGEVAGIPHSSSGTSSIVADIIRRLQHEPLSTDHTNALLFYLLFVWYEVLSDAISGGLLALLDHPEEMAAIKADSTRCPGAIEELLRYTSPQMLAGPRFAVTDFNIGNARIRRGQCVLLSLAAAR</sequence>
<protein>
    <recommendedName>
        <fullName evidence="4">Cytochrome P450</fullName>
    </recommendedName>
</protein>
<comment type="similarity">
    <text evidence="1">Belongs to the cytochrome P450 family.</text>
</comment>
<keyword evidence="3" id="KW-1185">Reference proteome</keyword>
<dbReference type="InterPro" id="IPR002397">
    <property type="entry name" value="Cyt_P450_B"/>
</dbReference>
<dbReference type="Proteomes" id="UP000192674">
    <property type="component" value="Unassembled WGS sequence"/>
</dbReference>
<dbReference type="GO" id="GO:0020037">
    <property type="term" value="F:heme binding"/>
    <property type="evidence" value="ECO:0007669"/>
    <property type="project" value="InterPro"/>
</dbReference>
<dbReference type="GO" id="GO:0005506">
    <property type="term" value="F:iron ion binding"/>
    <property type="evidence" value="ECO:0007669"/>
    <property type="project" value="InterPro"/>
</dbReference>
<dbReference type="AlphaFoldDB" id="A0A1W2FX09"/>
<dbReference type="PRINTS" id="PR00359">
    <property type="entry name" value="BP450"/>
</dbReference>
<evidence type="ECO:0000313" key="3">
    <source>
        <dbReference type="Proteomes" id="UP000192674"/>
    </source>
</evidence>
<dbReference type="SUPFAM" id="SSF48264">
    <property type="entry name" value="Cytochrome P450"/>
    <property type="match status" value="1"/>
</dbReference>
<organism evidence="2 3">
    <name type="scientific">Kibdelosporangium aridum</name>
    <dbReference type="NCBI Taxonomy" id="2030"/>
    <lineage>
        <taxon>Bacteria</taxon>
        <taxon>Bacillati</taxon>
        <taxon>Actinomycetota</taxon>
        <taxon>Actinomycetes</taxon>
        <taxon>Pseudonocardiales</taxon>
        <taxon>Pseudonocardiaceae</taxon>
        <taxon>Kibdelosporangium</taxon>
    </lineage>
</organism>
<dbReference type="EMBL" id="FWXV01000014">
    <property type="protein sequence ID" value="SMD26489.1"/>
    <property type="molecule type" value="Genomic_DNA"/>
</dbReference>
<gene>
    <name evidence="2" type="ORF">SAMN05661093_10072</name>
</gene>
<dbReference type="InterPro" id="IPR036396">
    <property type="entry name" value="Cyt_P450_sf"/>
</dbReference>